<feature type="compositionally biased region" description="Polar residues" evidence="3">
    <location>
        <begin position="391"/>
        <end position="407"/>
    </location>
</feature>
<evidence type="ECO:0000256" key="3">
    <source>
        <dbReference type="SAM" id="MobiDB-lite"/>
    </source>
</evidence>
<name>A0AAE0B9B8_9ROSI</name>
<evidence type="ECO:0000313" key="6">
    <source>
        <dbReference type="Proteomes" id="UP001281410"/>
    </source>
</evidence>
<feature type="compositionally biased region" description="Pro residues" evidence="3">
    <location>
        <begin position="279"/>
        <end position="290"/>
    </location>
</feature>
<feature type="region of interest" description="Disordered" evidence="3">
    <location>
        <begin position="161"/>
        <end position="214"/>
    </location>
</feature>
<keyword evidence="6" id="KW-1185">Reference proteome</keyword>
<accession>A0AAE0B9B8</accession>
<gene>
    <name evidence="5" type="ORF">Dsin_003645</name>
</gene>
<feature type="region of interest" description="Disordered" evidence="3">
    <location>
        <begin position="437"/>
        <end position="467"/>
    </location>
</feature>
<evidence type="ECO:0000256" key="2">
    <source>
        <dbReference type="PROSITE-ProRule" id="PRU00723"/>
    </source>
</evidence>
<keyword evidence="1" id="KW-0238">DNA-binding</keyword>
<dbReference type="PANTHER" id="PTHR33400:SF2">
    <property type="entry name" value="ZINC FINGER CCCH DOMAIN-CONTAINING PROTEIN 6"/>
    <property type="match status" value="1"/>
</dbReference>
<feature type="compositionally biased region" description="Polar residues" evidence="3">
    <location>
        <begin position="440"/>
        <end position="452"/>
    </location>
</feature>
<reference evidence="5" key="1">
    <citation type="journal article" date="2023" name="Plant J.">
        <title>Genome sequences and population genomics provide insights into the demographic history, inbreeding, and mutation load of two 'living fossil' tree species of Dipteronia.</title>
        <authorList>
            <person name="Feng Y."/>
            <person name="Comes H.P."/>
            <person name="Chen J."/>
            <person name="Zhu S."/>
            <person name="Lu R."/>
            <person name="Zhang X."/>
            <person name="Li P."/>
            <person name="Qiu J."/>
            <person name="Olsen K.M."/>
            <person name="Qiu Y."/>
        </authorList>
    </citation>
    <scope>NUCLEOTIDE SEQUENCE</scope>
    <source>
        <strain evidence="5">NBL</strain>
    </source>
</reference>
<feature type="region of interest" description="Disordered" evidence="3">
    <location>
        <begin position="391"/>
        <end position="415"/>
    </location>
</feature>
<evidence type="ECO:0000256" key="1">
    <source>
        <dbReference type="ARBA" id="ARBA00023125"/>
    </source>
</evidence>
<dbReference type="GO" id="GO:0008270">
    <property type="term" value="F:zinc ion binding"/>
    <property type="evidence" value="ECO:0007669"/>
    <property type="project" value="UniProtKB-KW"/>
</dbReference>
<proteinExistence type="predicted"/>
<dbReference type="InterPro" id="IPR000571">
    <property type="entry name" value="Znf_CCCH"/>
</dbReference>
<feature type="zinc finger region" description="C3H1-type" evidence="2">
    <location>
        <begin position="414"/>
        <end position="442"/>
    </location>
</feature>
<keyword evidence="2" id="KW-0863">Zinc-finger</keyword>
<feature type="region of interest" description="Disordered" evidence="3">
    <location>
        <begin position="279"/>
        <end position="298"/>
    </location>
</feature>
<evidence type="ECO:0000259" key="4">
    <source>
        <dbReference type="PROSITE" id="PS50103"/>
    </source>
</evidence>
<keyword evidence="2" id="KW-0479">Metal-binding</keyword>
<dbReference type="PANTHER" id="PTHR33400">
    <property type="entry name" value="ZINC FINGER CCCH DOMAIN-CONTAINING PROTEIN 6-RELATED"/>
    <property type="match status" value="1"/>
</dbReference>
<comment type="caution">
    <text evidence="5">The sequence shown here is derived from an EMBL/GenBank/DDBJ whole genome shotgun (WGS) entry which is preliminary data.</text>
</comment>
<sequence>MRGLHKSKRVSWASDVNLCQVRLFLSEESPSLVGLGAQDHLQAKSLLVTHTNAVGADDILPPGFEGAHPPNQLQIDLSEISIIPWRCPPKFCLDSTWQVVAGDESKEAEIQNQREMRVLEAVYPRPSAIPPNPSVSADAEGSHYNDQQISLIPITPIEDEEAGDAQSGQMAPLNAGMSSQPPHSAPGIPPPPPVSIPSVSHPPVNGNPASGTVHGVDPIVVAAASAALTEMSRRNGNGSLIDHDLLLTILSNPTLIEKLVTDHGSASNTQNISQPTFPLVPPSSDHPPSVPLSHPSVPLSHQSPLRVNMLETTSPSMVASSSGAFYPQPNAVGVGHHPNAWGKPPPGVVPTSSPTSLSYGASQAKDVNYYKNLIHQHGGERPDFPQQFGNRYSHQPGMNQESVNNNPKSRDSKPKIMRPCIYFNSPRGCRHGAKCAYQHDPSSQQRGNNMPELQNAKRMKMDREISS</sequence>
<dbReference type="EMBL" id="JANJYJ010000001">
    <property type="protein sequence ID" value="KAK3231764.1"/>
    <property type="molecule type" value="Genomic_DNA"/>
</dbReference>
<evidence type="ECO:0000313" key="5">
    <source>
        <dbReference type="EMBL" id="KAK3231764.1"/>
    </source>
</evidence>
<dbReference type="GO" id="GO:0003677">
    <property type="term" value="F:DNA binding"/>
    <property type="evidence" value="ECO:0007669"/>
    <property type="project" value="UniProtKB-KW"/>
</dbReference>
<feature type="compositionally biased region" description="Pro residues" evidence="3">
    <location>
        <begin position="183"/>
        <end position="195"/>
    </location>
</feature>
<feature type="domain" description="C3H1-type" evidence="4">
    <location>
        <begin position="414"/>
        <end position="442"/>
    </location>
</feature>
<keyword evidence="2" id="KW-0862">Zinc</keyword>
<dbReference type="AlphaFoldDB" id="A0AAE0B9B8"/>
<dbReference type="PROSITE" id="PS50103">
    <property type="entry name" value="ZF_C3H1"/>
    <property type="match status" value="1"/>
</dbReference>
<dbReference type="Proteomes" id="UP001281410">
    <property type="component" value="Unassembled WGS sequence"/>
</dbReference>
<organism evidence="5 6">
    <name type="scientific">Dipteronia sinensis</name>
    <dbReference type="NCBI Taxonomy" id="43782"/>
    <lineage>
        <taxon>Eukaryota</taxon>
        <taxon>Viridiplantae</taxon>
        <taxon>Streptophyta</taxon>
        <taxon>Embryophyta</taxon>
        <taxon>Tracheophyta</taxon>
        <taxon>Spermatophyta</taxon>
        <taxon>Magnoliopsida</taxon>
        <taxon>eudicotyledons</taxon>
        <taxon>Gunneridae</taxon>
        <taxon>Pentapetalae</taxon>
        <taxon>rosids</taxon>
        <taxon>malvids</taxon>
        <taxon>Sapindales</taxon>
        <taxon>Sapindaceae</taxon>
        <taxon>Hippocastanoideae</taxon>
        <taxon>Acereae</taxon>
        <taxon>Dipteronia</taxon>
    </lineage>
</organism>
<protein>
    <recommendedName>
        <fullName evidence="4">C3H1-type domain-containing protein</fullName>
    </recommendedName>
</protein>